<feature type="compositionally biased region" description="Low complexity" evidence="1">
    <location>
        <begin position="32"/>
        <end position="94"/>
    </location>
</feature>
<evidence type="ECO:0000313" key="4">
    <source>
        <dbReference type="Proteomes" id="UP000824134"/>
    </source>
</evidence>
<evidence type="ECO:0000256" key="2">
    <source>
        <dbReference type="SAM" id="SignalP"/>
    </source>
</evidence>
<dbReference type="AlphaFoldDB" id="A0A9D1ZT28"/>
<feature type="chain" id="PRO_5038833031" evidence="2">
    <location>
        <begin position="33"/>
        <end position="234"/>
    </location>
</feature>
<protein>
    <submittedName>
        <fullName evidence="3">Uncharacterized protein</fullName>
    </submittedName>
</protein>
<reference evidence="3" key="2">
    <citation type="submission" date="2021-04" db="EMBL/GenBank/DDBJ databases">
        <authorList>
            <person name="Gilroy R."/>
        </authorList>
    </citation>
    <scope>NUCLEOTIDE SEQUENCE</scope>
    <source>
        <strain evidence="3">ChiHjej12B11-9195</strain>
    </source>
</reference>
<comment type="caution">
    <text evidence="3">The sequence shown here is derived from an EMBL/GenBank/DDBJ whole genome shotgun (WGS) entry which is preliminary data.</text>
</comment>
<sequence>MALTPTPARFAPACALLATGVLILTGCGSSQTATSTTSVPVETEVSVSSSAAPSPSASASPSPTAEPTRETASTAPSAVETAAPSPSATTLTPPVNDGFTIDPVSLVTTNLVTGTPVADLAAYNFAAADQPSVVFQTPDPQVACLMQTYGVFCMTDDSKNWVLQSVSMGPGDTQPRTVQARGRAATHDWFKTNTVLPEGQSISWMGMTCTTTGPVSLQCNDGTTGFNLSDLADR</sequence>
<dbReference type="Proteomes" id="UP000824134">
    <property type="component" value="Unassembled WGS sequence"/>
</dbReference>
<keyword evidence="2" id="KW-0732">Signal</keyword>
<feature type="region of interest" description="Disordered" evidence="1">
    <location>
        <begin position="31"/>
        <end position="95"/>
    </location>
</feature>
<reference evidence="3" key="1">
    <citation type="journal article" date="2021" name="PeerJ">
        <title>Extensive microbial diversity within the chicken gut microbiome revealed by metagenomics and culture.</title>
        <authorList>
            <person name="Gilroy R."/>
            <person name="Ravi A."/>
            <person name="Getino M."/>
            <person name="Pursley I."/>
            <person name="Horton D.L."/>
            <person name="Alikhan N.F."/>
            <person name="Baker D."/>
            <person name="Gharbi K."/>
            <person name="Hall N."/>
            <person name="Watson M."/>
            <person name="Adriaenssens E.M."/>
            <person name="Foster-Nyarko E."/>
            <person name="Jarju S."/>
            <person name="Secka A."/>
            <person name="Antonio M."/>
            <person name="Oren A."/>
            <person name="Chaudhuri R.R."/>
            <person name="La Ragione R."/>
            <person name="Hildebrand F."/>
            <person name="Pallen M.J."/>
        </authorList>
    </citation>
    <scope>NUCLEOTIDE SEQUENCE</scope>
    <source>
        <strain evidence="3">ChiHjej12B11-9195</strain>
    </source>
</reference>
<organism evidence="3 4">
    <name type="scientific">Candidatus Rothia avicola</name>
    <dbReference type="NCBI Taxonomy" id="2840478"/>
    <lineage>
        <taxon>Bacteria</taxon>
        <taxon>Bacillati</taxon>
        <taxon>Actinomycetota</taxon>
        <taxon>Actinomycetes</taxon>
        <taxon>Micrococcales</taxon>
        <taxon>Micrococcaceae</taxon>
        <taxon>Rothia</taxon>
    </lineage>
</organism>
<name>A0A9D1ZT28_9MICC</name>
<evidence type="ECO:0000313" key="3">
    <source>
        <dbReference type="EMBL" id="HIY95299.1"/>
    </source>
</evidence>
<accession>A0A9D1ZT28</accession>
<proteinExistence type="predicted"/>
<feature type="signal peptide" evidence="2">
    <location>
        <begin position="1"/>
        <end position="32"/>
    </location>
</feature>
<evidence type="ECO:0000256" key="1">
    <source>
        <dbReference type="SAM" id="MobiDB-lite"/>
    </source>
</evidence>
<gene>
    <name evidence="3" type="ORF">H9821_06515</name>
</gene>
<dbReference type="EMBL" id="DXCN01000049">
    <property type="protein sequence ID" value="HIY95299.1"/>
    <property type="molecule type" value="Genomic_DNA"/>
</dbReference>